<feature type="compositionally biased region" description="Basic residues" evidence="1">
    <location>
        <begin position="61"/>
        <end position="71"/>
    </location>
</feature>
<feature type="compositionally biased region" description="Basic and acidic residues" evidence="1">
    <location>
        <begin position="32"/>
        <end position="41"/>
    </location>
</feature>
<accession>A0A4Z2GJP3</accession>
<feature type="compositionally biased region" description="Polar residues" evidence="1">
    <location>
        <begin position="74"/>
        <end position="86"/>
    </location>
</feature>
<evidence type="ECO:0000256" key="1">
    <source>
        <dbReference type="SAM" id="MobiDB-lite"/>
    </source>
</evidence>
<feature type="region of interest" description="Disordered" evidence="1">
    <location>
        <begin position="27"/>
        <end position="144"/>
    </location>
</feature>
<keyword evidence="3" id="KW-1185">Reference proteome</keyword>
<gene>
    <name evidence="2" type="ORF">EYF80_036056</name>
</gene>
<evidence type="ECO:0000313" key="3">
    <source>
        <dbReference type="Proteomes" id="UP000314294"/>
    </source>
</evidence>
<organism evidence="2 3">
    <name type="scientific">Liparis tanakae</name>
    <name type="common">Tanaka's snailfish</name>
    <dbReference type="NCBI Taxonomy" id="230148"/>
    <lineage>
        <taxon>Eukaryota</taxon>
        <taxon>Metazoa</taxon>
        <taxon>Chordata</taxon>
        <taxon>Craniata</taxon>
        <taxon>Vertebrata</taxon>
        <taxon>Euteleostomi</taxon>
        <taxon>Actinopterygii</taxon>
        <taxon>Neopterygii</taxon>
        <taxon>Teleostei</taxon>
        <taxon>Neoteleostei</taxon>
        <taxon>Acanthomorphata</taxon>
        <taxon>Eupercaria</taxon>
        <taxon>Perciformes</taxon>
        <taxon>Cottioidei</taxon>
        <taxon>Cottales</taxon>
        <taxon>Liparidae</taxon>
        <taxon>Liparis</taxon>
    </lineage>
</organism>
<evidence type="ECO:0000313" key="2">
    <source>
        <dbReference type="EMBL" id="TNN53727.1"/>
    </source>
</evidence>
<dbReference type="AlphaFoldDB" id="A0A4Z2GJP3"/>
<reference evidence="2 3" key="1">
    <citation type="submission" date="2019-03" db="EMBL/GenBank/DDBJ databases">
        <title>First draft genome of Liparis tanakae, snailfish: a comprehensive survey of snailfish specific genes.</title>
        <authorList>
            <person name="Kim W."/>
            <person name="Song I."/>
            <person name="Jeong J.-H."/>
            <person name="Kim D."/>
            <person name="Kim S."/>
            <person name="Ryu S."/>
            <person name="Song J.Y."/>
            <person name="Lee S.K."/>
        </authorList>
    </citation>
    <scope>NUCLEOTIDE SEQUENCE [LARGE SCALE GENOMIC DNA]</scope>
    <source>
        <tissue evidence="2">Muscle</tissue>
    </source>
</reference>
<sequence>MGKKLQRSVEACRASAALRFSPGTLRRVGLRRSSEQSEWKQARCRVKPSPRREAAPVLPRKSFHSKNRRVATGRVQSPESRVQSPESESRVRVPPPRGAGPRGSALNASDRQTRSRSSWSEKTRLHRSEEEGCRRRGVSADEEE</sequence>
<proteinExistence type="predicted"/>
<name>A0A4Z2GJP3_9TELE</name>
<feature type="compositionally biased region" description="Polar residues" evidence="1">
    <location>
        <begin position="106"/>
        <end position="118"/>
    </location>
</feature>
<dbReference type="EMBL" id="SRLO01000507">
    <property type="protein sequence ID" value="TNN53727.1"/>
    <property type="molecule type" value="Genomic_DNA"/>
</dbReference>
<dbReference type="Proteomes" id="UP000314294">
    <property type="component" value="Unassembled WGS sequence"/>
</dbReference>
<comment type="caution">
    <text evidence="2">The sequence shown here is derived from an EMBL/GenBank/DDBJ whole genome shotgun (WGS) entry which is preliminary data.</text>
</comment>
<protein>
    <submittedName>
        <fullName evidence="2">Uncharacterized protein</fullName>
    </submittedName>
</protein>
<feature type="compositionally biased region" description="Basic and acidic residues" evidence="1">
    <location>
        <begin position="119"/>
        <end position="134"/>
    </location>
</feature>